<keyword evidence="2" id="KW-1185">Reference proteome</keyword>
<reference evidence="1 2" key="1">
    <citation type="journal article" date="2018" name="Front. Plant Sci.">
        <title>Red Clover (Trifolium pratense) and Zigzag Clover (T. medium) - A Picture of Genomic Similarities and Differences.</title>
        <authorList>
            <person name="Dluhosova J."/>
            <person name="Istvanek J."/>
            <person name="Nedelnik J."/>
            <person name="Repkova J."/>
        </authorList>
    </citation>
    <scope>NUCLEOTIDE SEQUENCE [LARGE SCALE GENOMIC DNA]</scope>
    <source>
        <strain evidence="2">cv. 10/8</strain>
        <tissue evidence="1">Leaf</tissue>
    </source>
</reference>
<accession>A0A392VN61</accession>
<dbReference type="AlphaFoldDB" id="A0A392VN61"/>
<sequence>MFWTQEVRRSRDVLKVKCSRSVDVVRSRMNLSNKLYEPLKEKLLDQVFVMEVSLRLVEHDEAYS</sequence>
<evidence type="ECO:0000313" key="2">
    <source>
        <dbReference type="Proteomes" id="UP000265520"/>
    </source>
</evidence>
<organism evidence="1 2">
    <name type="scientific">Trifolium medium</name>
    <dbReference type="NCBI Taxonomy" id="97028"/>
    <lineage>
        <taxon>Eukaryota</taxon>
        <taxon>Viridiplantae</taxon>
        <taxon>Streptophyta</taxon>
        <taxon>Embryophyta</taxon>
        <taxon>Tracheophyta</taxon>
        <taxon>Spermatophyta</taxon>
        <taxon>Magnoliopsida</taxon>
        <taxon>eudicotyledons</taxon>
        <taxon>Gunneridae</taxon>
        <taxon>Pentapetalae</taxon>
        <taxon>rosids</taxon>
        <taxon>fabids</taxon>
        <taxon>Fabales</taxon>
        <taxon>Fabaceae</taxon>
        <taxon>Papilionoideae</taxon>
        <taxon>50 kb inversion clade</taxon>
        <taxon>NPAAA clade</taxon>
        <taxon>Hologalegina</taxon>
        <taxon>IRL clade</taxon>
        <taxon>Trifolieae</taxon>
        <taxon>Trifolium</taxon>
    </lineage>
</organism>
<protein>
    <submittedName>
        <fullName evidence="1">Uncharacterized protein</fullName>
    </submittedName>
</protein>
<name>A0A392VN61_9FABA</name>
<proteinExistence type="predicted"/>
<dbReference type="Proteomes" id="UP000265520">
    <property type="component" value="Unassembled WGS sequence"/>
</dbReference>
<dbReference type="EMBL" id="LXQA011204883">
    <property type="protein sequence ID" value="MCI88892.1"/>
    <property type="molecule type" value="Genomic_DNA"/>
</dbReference>
<evidence type="ECO:0000313" key="1">
    <source>
        <dbReference type="EMBL" id="MCI88892.1"/>
    </source>
</evidence>
<comment type="caution">
    <text evidence="1">The sequence shown here is derived from an EMBL/GenBank/DDBJ whole genome shotgun (WGS) entry which is preliminary data.</text>
</comment>
<feature type="non-terminal residue" evidence="1">
    <location>
        <position position="64"/>
    </location>
</feature>